<dbReference type="STRING" id="742743.HMPREF9453_01921"/>
<evidence type="ECO:0000256" key="1">
    <source>
        <dbReference type="SAM" id="SignalP"/>
    </source>
</evidence>
<organism evidence="2 3">
    <name type="scientific">Dialister succinatiphilus YIT 11850</name>
    <dbReference type="NCBI Taxonomy" id="742743"/>
    <lineage>
        <taxon>Bacteria</taxon>
        <taxon>Bacillati</taxon>
        <taxon>Bacillota</taxon>
        <taxon>Negativicutes</taxon>
        <taxon>Veillonellales</taxon>
        <taxon>Veillonellaceae</taxon>
        <taxon>Dialister</taxon>
    </lineage>
</organism>
<dbReference type="PATRIC" id="fig|742743.3.peg.1934"/>
<keyword evidence="3" id="KW-1185">Reference proteome</keyword>
<gene>
    <name evidence="2" type="ORF">HMPREF9453_01921</name>
</gene>
<dbReference type="RefSeq" id="WP_008860415.1">
    <property type="nucleotide sequence ID" value="NZ_JH591189.1"/>
</dbReference>
<dbReference type="AlphaFoldDB" id="H1D2T3"/>
<protein>
    <submittedName>
        <fullName evidence="2">Uncharacterized protein</fullName>
    </submittedName>
</protein>
<proteinExistence type="predicted"/>
<feature type="chain" id="PRO_5003548409" evidence="1">
    <location>
        <begin position="27"/>
        <end position="226"/>
    </location>
</feature>
<reference evidence="2 3" key="1">
    <citation type="submission" date="2011-11" db="EMBL/GenBank/DDBJ databases">
        <title>The Genome Sequence of Dialister succinatiphilus YIT 11850.</title>
        <authorList>
            <consortium name="The Broad Institute Genome Sequencing Platform"/>
            <person name="Earl A."/>
            <person name="Ward D."/>
            <person name="Feldgarden M."/>
            <person name="Gevers D."/>
            <person name="Morotomi M."/>
            <person name="Young S.K."/>
            <person name="Zeng Q."/>
            <person name="Gargeya S."/>
            <person name="Fitzgerald M."/>
            <person name="Haas B."/>
            <person name="Abouelleil A."/>
            <person name="Alvarado L."/>
            <person name="Arachchi H.M."/>
            <person name="Berlin A."/>
            <person name="Brown A."/>
            <person name="Chapman S.B."/>
            <person name="Dunbar C."/>
            <person name="Gearin G."/>
            <person name="Goldberg J."/>
            <person name="Griggs A."/>
            <person name="Gujja S."/>
            <person name="Heiman D."/>
            <person name="Howarth C."/>
            <person name="Lui A."/>
            <person name="MacDonald P.J.P."/>
            <person name="Montmayeur A."/>
            <person name="Murphy C."/>
            <person name="Neiman D."/>
            <person name="Pearson M."/>
            <person name="Priest M."/>
            <person name="Roberts A."/>
            <person name="Saif S."/>
            <person name="Shea T."/>
            <person name="Sisk P."/>
            <person name="Stolte C."/>
            <person name="Sykes S."/>
            <person name="Wortman J."/>
            <person name="Nusbaum C."/>
            <person name="Birren B."/>
        </authorList>
    </citation>
    <scope>NUCLEOTIDE SEQUENCE [LARGE SCALE GENOMIC DNA]</scope>
    <source>
        <strain evidence="2 3">YIT 11850</strain>
    </source>
</reference>
<dbReference type="Proteomes" id="UP000003277">
    <property type="component" value="Unassembled WGS sequence"/>
</dbReference>
<keyword evidence="1" id="KW-0732">Signal</keyword>
<name>H1D2T3_9FIRM</name>
<dbReference type="EMBL" id="ADLT01000065">
    <property type="protein sequence ID" value="EHO62203.1"/>
    <property type="molecule type" value="Genomic_DNA"/>
</dbReference>
<dbReference type="HOGENOM" id="CLU_1223150_0_0_9"/>
<evidence type="ECO:0000313" key="2">
    <source>
        <dbReference type="EMBL" id="EHO62203.1"/>
    </source>
</evidence>
<dbReference type="OrthoDB" id="9771883at2"/>
<feature type="signal peptide" evidence="1">
    <location>
        <begin position="1"/>
        <end position="26"/>
    </location>
</feature>
<sequence>MNTLKKTVLGACMVLAAFGAALPAKAADTYTFLDGVQPTADAVSFLNNYGFSYAGGTQYESVYNSKDKSITVLTDTGSNYIYDIFFRKGTTDKGIKIGRSTVADVMNVYGPVRGINTNSVDYLSFTNESIYQGFREMGFNPGDDKGIYLNNHTWAGWASKVDVIEYLASDETLIQFSIYRISETNLRRGIVTGYRIISPRVSNSNKREVDFYNRVNALQNRGILRK</sequence>
<accession>H1D2T3</accession>
<comment type="caution">
    <text evidence="2">The sequence shown here is derived from an EMBL/GenBank/DDBJ whole genome shotgun (WGS) entry which is preliminary data.</text>
</comment>
<evidence type="ECO:0000313" key="3">
    <source>
        <dbReference type="Proteomes" id="UP000003277"/>
    </source>
</evidence>